<evidence type="ECO:0008006" key="13">
    <source>
        <dbReference type="Google" id="ProtNLM"/>
    </source>
</evidence>
<dbReference type="InterPro" id="IPR020449">
    <property type="entry name" value="Tscrpt_reg_AraC-type_HTH"/>
</dbReference>
<dbReference type="PROSITE" id="PS50110">
    <property type="entry name" value="RESPONSE_REGULATORY"/>
    <property type="match status" value="1"/>
</dbReference>
<accession>A0A120GQS6</accession>
<dbReference type="SMART" id="SM00448">
    <property type="entry name" value="REC"/>
    <property type="match status" value="1"/>
</dbReference>
<reference evidence="11 12" key="1">
    <citation type="submission" date="2015-11" db="EMBL/GenBank/DDBJ databases">
        <title>Genome Sequence of Bacillus simplex strain VanAntwerpen2.</title>
        <authorList>
            <person name="Couger M.B."/>
        </authorList>
    </citation>
    <scope>NUCLEOTIDE SEQUENCE [LARGE SCALE GENOMIC DNA]</scope>
    <source>
        <strain evidence="11 12">VanAntwerpen02</strain>
    </source>
</reference>
<organism evidence="11 12">
    <name type="scientific">Peribacillus simplex</name>
    <dbReference type="NCBI Taxonomy" id="1478"/>
    <lineage>
        <taxon>Bacteria</taxon>
        <taxon>Bacillati</taxon>
        <taxon>Bacillota</taxon>
        <taxon>Bacilli</taxon>
        <taxon>Bacillales</taxon>
        <taxon>Bacillaceae</taxon>
        <taxon>Peribacillus</taxon>
    </lineage>
</organism>
<evidence type="ECO:0000256" key="5">
    <source>
        <dbReference type="ARBA" id="ARBA00023015"/>
    </source>
</evidence>
<dbReference type="PROSITE" id="PS01124">
    <property type="entry name" value="HTH_ARAC_FAMILY_2"/>
    <property type="match status" value="1"/>
</dbReference>
<dbReference type="Pfam" id="PF00072">
    <property type="entry name" value="Response_reg"/>
    <property type="match status" value="1"/>
</dbReference>
<evidence type="ECO:0000256" key="2">
    <source>
        <dbReference type="ARBA" id="ARBA00022490"/>
    </source>
</evidence>
<dbReference type="SUPFAM" id="SSF46689">
    <property type="entry name" value="Homeodomain-like"/>
    <property type="match status" value="2"/>
</dbReference>
<dbReference type="SUPFAM" id="SSF52172">
    <property type="entry name" value="CheY-like"/>
    <property type="match status" value="1"/>
</dbReference>
<dbReference type="PRINTS" id="PR00032">
    <property type="entry name" value="HTHARAC"/>
</dbReference>
<dbReference type="Gene3D" id="3.40.50.2300">
    <property type="match status" value="1"/>
</dbReference>
<dbReference type="InterPro" id="IPR009057">
    <property type="entry name" value="Homeodomain-like_sf"/>
</dbReference>
<dbReference type="PANTHER" id="PTHR42713">
    <property type="entry name" value="HISTIDINE KINASE-RELATED"/>
    <property type="match status" value="1"/>
</dbReference>
<dbReference type="InterPro" id="IPR001789">
    <property type="entry name" value="Sig_transdc_resp-reg_receiver"/>
</dbReference>
<evidence type="ECO:0000256" key="8">
    <source>
        <dbReference type="PROSITE-ProRule" id="PRU00169"/>
    </source>
</evidence>
<keyword evidence="5" id="KW-0805">Transcription regulation</keyword>
<dbReference type="InterPro" id="IPR018062">
    <property type="entry name" value="HTH_AraC-typ_CS"/>
</dbReference>
<sequence>MWELLIAEDETTIRKGLRFAADWEDYSVHVIGEAEDGEMALDMAIELKPDILFIDINMPFLNGLELMEQLRKNLPDAIFIVISGYDDFGYAQQAIKMGAFDYIIKPVNKDELIKTVKRATEHLEKNSRSKRLAQQLEGNKPLLKEKFLQNWCSGSFTEEEVHEQCQLLELKLEGHIGMSVFKVVRGIDDGGAERYWSDSLINFSLKNIIKHILNAYPNVELFEDHSGNIVVLIPGVNMEQLLTQNREIKDYAEKFLGKGIVCAENMFHDLLAFPKQYTELITEVKTSKSLSPMVLLAKNYIDQHYDEHSISLKEVAAIVQVSPTYLSKQIKNELGISFIHYLTKVRINKALLLIKDPYLKIYEVADMVGYSTQHYFCSAFKKVIGISPMVYKSGVKSND</sequence>
<dbReference type="GO" id="GO:0003700">
    <property type="term" value="F:DNA-binding transcription factor activity"/>
    <property type="evidence" value="ECO:0007669"/>
    <property type="project" value="InterPro"/>
</dbReference>
<dbReference type="RefSeq" id="WP_061140798.1">
    <property type="nucleotide sequence ID" value="NZ_LNNH01000010.1"/>
</dbReference>
<evidence type="ECO:0000256" key="7">
    <source>
        <dbReference type="ARBA" id="ARBA00023163"/>
    </source>
</evidence>
<dbReference type="InterPro" id="IPR051552">
    <property type="entry name" value="HptR"/>
</dbReference>
<comment type="caution">
    <text evidence="11">The sequence shown here is derived from an EMBL/GenBank/DDBJ whole genome shotgun (WGS) entry which is preliminary data.</text>
</comment>
<evidence type="ECO:0000256" key="4">
    <source>
        <dbReference type="ARBA" id="ARBA00023012"/>
    </source>
</evidence>
<keyword evidence="3 8" id="KW-0597">Phosphoprotein</keyword>
<keyword evidence="7" id="KW-0804">Transcription</keyword>
<gene>
    <name evidence="11" type="ORF">AS888_04660</name>
</gene>
<dbReference type="Pfam" id="PF12833">
    <property type="entry name" value="HTH_18"/>
    <property type="match status" value="1"/>
</dbReference>
<evidence type="ECO:0000259" key="9">
    <source>
        <dbReference type="PROSITE" id="PS01124"/>
    </source>
</evidence>
<evidence type="ECO:0000256" key="3">
    <source>
        <dbReference type="ARBA" id="ARBA00022553"/>
    </source>
</evidence>
<evidence type="ECO:0000313" key="11">
    <source>
        <dbReference type="EMBL" id="KWW21797.1"/>
    </source>
</evidence>
<dbReference type="InterPro" id="IPR018060">
    <property type="entry name" value="HTH_AraC"/>
</dbReference>
<feature type="domain" description="HTH araC/xylS-type" evidence="9">
    <location>
        <begin position="295"/>
        <end position="394"/>
    </location>
</feature>
<dbReference type="PANTHER" id="PTHR42713:SF3">
    <property type="entry name" value="TRANSCRIPTIONAL REGULATORY PROTEIN HPTR"/>
    <property type="match status" value="1"/>
</dbReference>
<dbReference type="Gene3D" id="1.10.10.60">
    <property type="entry name" value="Homeodomain-like"/>
    <property type="match status" value="2"/>
</dbReference>
<dbReference type="InterPro" id="IPR011006">
    <property type="entry name" value="CheY-like_superfamily"/>
</dbReference>
<protein>
    <recommendedName>
        <fullName evidence="13">DNA-binding response regulator</fullName>
    </recommendedName>
</protein>
<feature type="modified residue" description="4-aspartylphosphate" evidence="8">
    <location>
        <position position="55"/>
    </location>
</feature>
<keyword evidence="6" id="KW-0238">DNA-binding</keyword>
<feature type="domain" description="Response regulatory" evidence="10">
    <location>
        <begin position="3"/>
        <end position="120"/>
    </location>
</feature>
<dbReference type="PROSITE" id="PS00041">
    <property type="entry name" value="HTH_ARAC_FAMILY_1"/>
    <property type="match status" value="1"/>
</dbReference>
<proteinExistence type="predicted"/>
<evidence type="ECO:0000256" key="1">
    <source>
        <dbReference type="ARBA" id="ARBA00004496"/>
    </source>
</evidence>
<dbReference type="Proteomes" id="UP000064189">
    <property type="component" value="Unassembled WGS sequence"/>
</dbReference>
<keyword evidence="12" id="KW-1185">Reference proteome</keyword>
<evidence type="ECO:0000259" key="10">
    <source>
        <dbReference type="PROSITE" id="PS50110"/>
    </source>
</evidence>
<comment type="subcellular location">
    <subcellularLocation>
        <location evidence="1">Cytoplasm</location>
    </subcellularLocation>
</comment>
<dbReference type="SMART" id="SM00342">
    <property type="entry name" value="HTH_ARAC"/>
    <property type="match status" value="1"/>
</dbReference>
<name>A0A120GQS6_9BACI</name>
<keyword evidence="4" id="KW-0902">Two-component regulatory system</keyword>
<dbReference type="EMBL" id="LNNH01000010">
    <property type="protein sequence ID" value="KWW21797.1"/>
    <property type="molecule type" value="Genomic_DNA"/>
</dbReference>
<dbReference type="CDD" id="cd17536">
    <property type="entry name" value="REC_YesN-like"/>
    <property type="match status" value="1"/>
</dbReference>
<evidence type="ECO:0000256" key="6">
    <source>
        <dbReference type="ARBA" id="ARBA00023125"/>
    </source>
</evidence>
<dbReference type="GO" id="GO:0000160">
    <property type="term" value="P:phosphorelay signal transduction system"/>
    <property type="evidence" value="ECO:0007669"/>
    <property type="project" value="UniProtKB-KW"/>
</dbReference>
<dbReference type="AlphaFoldDB" id="A0A120GQS6"/>
<keyword evidence="2" id="KW-0963">Cytoplasm</keyword>
<dbReference type="GO" id="GO:0043565">
    <property type="term" value="F:sequence-specific DNA binding"/>
    <property type="evidence" value="ECO:0007669"/>
    <property type="project" value="InterPro"/>
</dbReference>
<evidence type="ECO:0000313" key="12">
    <source>
        <dbReference type="Proteomes" id="UP000064189"/>
    </source>
</evidence>
<dbReference type="GO" id="GO:0005737">
    <property type="term" value="C:cytoplasm"/>
    <property type="evidence" value="ECO:0007669"/>
    <property type="project" value="UniProtKB-SubCell"/>
</dbReference>